<name>A0A1Q8R2Y4_9FIRM</name>
<reference evidence="7 8" key="1">
    <citation type="submission" date="2016-09" db="EMBL/GenBank/DDBJ databases">
        <title>Complete genome of Desulfosporosinus sp. OL.</title>
        <authorList>
            <person name="Mardanov A."/>
            <person name="Beletsky A."/>
            <person name="Panova A."/>
            <person name="Karnachuk O."/>
            <person name="Ravin N."/>
        </authorList>
    </citation>
    <scope>NUCLEOTIDE SEQUENCE [LARGE SCALE GENOMIC DNA]</scope>
    <source>
        <strain evidence="7 8">OL</strain>
    </source>
</reference>
<dbReference type="Pfam" id="PF01168">
    <property type="entry name" value="Ala_racemase_N"/>
    <property type="match status" value="1"/>
</dbReference>
<dbReference type="InterPro" id="IPR000821">
    <property type="entry name" value="Ala_racemase"/>
</dbReference>
<dbReference type="Gene3D" id="2.40.37.10">
    <property type="entry name" value="Lyase, Ornithine Decarboxylase, Chain A, domain 1"/>
    <property type="match status" value="1"/>
</dbReference>
<evidence type="ECO:0000256" key="4">
    <source>
        <dbReference type="PIRSR" id="PIRSR600821-50"/>
    </source>
</evidence>
<dbReference type="SUPFAM" id="SSF50621">
    <property type="entry name" value="Alanine racemase C-terminal domain-like"/>
    <property type="match status" value="1"/>
</dbReference>
<keyword evidence="8" id="KW-1185">Reference proteome</keyword>
<dbReference type="Gene3D" id="3.20.20.10">
    <property type="entry name" value="Alanine racemase"/>
    <property type="match status" value="1"/>
</dbReference>
<dbReference type="RefSeq" id="WP_075362980.1">
    <property type="nucleotide sequence ID" value="NZ_MLBF01000001.1"/>
</dbReference>
<dbReference type="PRINTS" id="PR00992">
    <property type="entry name" value="ALARACEMASE"/>
</dbReference>
<dbReference type="GO" id="GO:0008784">
    <property type="term" value="F:alanine racemase activity"/>
    <property type="evidence" value="ECO:0007669"/>
    <property type="project" value="InterPro"/>
</dbReference>
<dbReference type="InterPro" id="IPR029066">
    <property type="entry name" value="PLP-binding_barrel"/>
</dbReference>
<dbReference type="GO" id="GO:0030632">
    <property type="term" value="P:D-alanine biosynthetic process"/>
    <property type="evidence" value="ECO:0007669"/>
    <property type="project" value="TreeGrafter"/>
</dbReference>
<dbReference type="InterPro" id="IPR001608">
    <property type="entry name" value="Ala_racemase_N"/>
</dbReference>
<protein>
    <submittedName>
        <fullName evidence="7">Alanine racemase</fullName>
    </submittedName>
</protein>
<dbReference type="Pfam" id="PF00842">
    <property type="entry name" value="Ala_racemase_C"/>
    <property type="match status" value="1"/>
</dbReference>
<keyword evidence="3" id="KW-0413">Isomerase</keyword>
<dbReference type="GO" id="GO:0005829">
    <property type="term" value="C:cytosol"/>
    <property type="evidence" value="ECO:0007669"/>
    <property type="project" value="TreeGrafter"/>
</dbReference>
<keyword evidence="2 4" id="KW-0663">Pyridoxal phosphate</keyword>
<evidence type="ECO:0000313" key="8">
    <source>
        <dbReference type="Proteomes" id="UP000186102"/>
    </source>
</evidence>
<evidence type="ECO:0000256" key="3">
    <source>
        <dbReference type="ARBA" id="ARBA00023235"/>
    </source>
</evidence>
<dbReference type="STRING" id="1888891.DSOL_0140"/>
<feature type="binding site" evidence="5">
    <location>
        <position position="339"/>
    </location>
    <ligand>
        <name>substrate</name>
    </ligand>
</feature>
<evidence type="ECO:0000256" key="5">
    <source>
        <dbReference type="PIRSR" id="PIRSR600821-52"/>
    </source>
</evidence>
<dbReference type="OrthoDB" id="9813814at2"/>
<comment type="caution">
    <text evidence="7">The sequence shown here is derived from an EMBL/GenBank/DDBJ whole genome shotgun (WGS) entry which is preliminary data.</text>
</comment>
<dbReference type="InterPro" id="IPR011079">
    <property type="entry name" value="Ala_racemase_C"/>
</dbReference>
<dbReference type="GO" id="GO:0030170">
    <property type="term" value="F:pyridoxal phosphate binding"/>
    <property type="evidence" value="ECO:0007669"/>
    <property type="project" value="TreeGrafter"/>
</dbReference>
<evidence type="ECO:0000256" key="2">
    <source>
        <dbReference type="ARBA" id="ARBA00022898"/>
    </source>
</evidence>
<dbReference type="NCBIfam" id="TIGR00492">
    <property type="entry name" value="alr"/>
    <property type="match status" value="1"/>
</dbReference>
<comment type="cofactor">
    <cofactor evidence="1 4">
        <name>pyridoxal 5'-phosphate</name>
        <dbReference type="ChEBI" id="CHEBI:597326"/>
    </cofactor>
</comment>
<dbReference type="PANTHER" id="PTHR30511:SF0">
    <property type="entry name" value="ALANINE RACEMASE, CATABOLIC-RELATED"/>
    <property type="match status" value="1"/>
</dbReference>
<feature type="modified residue" description="N6-(pyridoxal phosphate)lysine" evidence="4">
    <location>
        <position position="35"/>
    </location>
</feature>
<dbReference type="Proteomes" id="UP000186102">
    <property type="component" value="Unassembled WGS sequence"/>
</dbReference>
<dbReference type="CDD" id="cd00430">
    <property type="entry name" value="PLPDE_III_AR"/>
    <property type="match status" value="1"/>
</dbReference>
<organism evidence="7 8">
    <name type="scientific">Desulfosporosinus metallidurans</name>
    <dbReference type="NCBI Taxonomy" id="1888891"/>
    <lineage>
        <taxon>Bacteria</taxon>
        <taxon>Bacillati</taxon>
        <taxon>Bacillota</taxon>
        <taxon>Clostridia</taxon>
        <taxon>Eubacteriales</taxon>
        <taxon>Desulfitobacteriaceae</taxon>
        <taxon>Desulfosporosinus</taxon>
    </lineage>
</organism>
<feature type="binding site" evidence="5">
    <location>
        <position position="137"/>
    </location>
    <ligand>
        <name>substrate</name>
    </ligand>
</feature>
<dbReference type="EMBL" id="MLBF01000001">
    <property type="protein sequence ID" value="OLN33962.1"/>
    <property type="molecule type" value="Genomic_DNA"/>
</dbReference>
<evidence type="ECO:0000259" key="6">
    <source>
        <dbReference type="SMART" id="SM01005"/>
    </source>
</evidence>
<dbReference type="FunFam" id="3.20.20.10:FF:000002">
    <property type="entry name" value="Alanine racemase"/>
    <property type="match status" value="1"/>
</dbReference>
<evidence type="ECO:0000313" key="7">
    <source>
        <dbReference type="EMBL" id="OLN33962.1"/>
    </source>
</evidence>
<gene>
    <name evidence="7" type="ORF">DSOL_0140</name>
</gene>
<dbReference type="PANTHER" id="PTHR30511">
    <property type="entry name" value="ALANINE RACEMASE"/>
    <property type="match status" value="1"/>
</dbReference>
<dbReference type="AlphaFoldDB" id="A0A1Q8R2Y4"/>
<proteinExistence type="predicted"/>
<feature type="domain" description="Alanine racemase C-terminal" evidence="6">
    <location>
        <begin position="245"/>
        <end position="375"/>
    </location>
</feature>
<dbReference type="PROSITE" id="PS00395">
    <property type="entry name" value="ALANINE_RACEMASE"/>
    <property type="match status" value="1"/>
</dbReference>
<sequence length="403" mass="44947">MAGTWIEVNLDAVVGNYQEVIKYLRPEARCMAVVKADAYGLGAVEVARALEGAGCEAFAVTRVEEGLILREHGIERLILVLGPTTKEEWPKAISAHLQLTLSELSSISELNEICSNMELEPQQNVQMHIKVETGMGRTGFRLSELGELIAALSSAPHLKVAGVYTHFARAAQRDQPYTLRQYERFEEFTARLEEGGIHPVWKHVCNSAAFLDHPEWHHDFVRIGTLLIGHYPGQGFSGKLRLEDPWTAISQIVHLRKVPKGTDVGYQSIYHTKKETQLAVIPVGYADGFGVAPHFVPQGGIDFIKIVVKNFVALFGIYLGQERVELKGRTVRVAGKIGMQLTVLDVGMMECALGEEVKLPLRRTVANPRILRRYRKDGQMLSERVIEEGIMPIYTEDSHSVQS</sequence>
<accession>A0A1Q8R2Y4</accession>
<evidence type="ECO:0000256" key="1">
    <source>
        <dbReference type="ARBA" id="ARBA00001933"/>
    </source>
</evidence>
<dbReference type="InterPro" id="IPR020622">
    <property type="entry name" value="Ala_racemase_pyridoxalP-BS"/>
</dbReference>
<dbReference type="SMART" id="SM01005">
    <property type="entry name" value="Ala_racemase_C"/>
    <property type="match status" value="1"/>
</dbReference>
<dbReference type="InterPro" id="IPR009006">
    <property type="entry name" value="Ala_racemase/Decarboxylase_C"/>
</dbReference>
<dbReference type="SUPFAM" id="SSF51419">
    <property type="entry name" value="PLP-binding barrel"/>
    <property type="match status" value="1"/>
</dbReference>